<protein>
    <submittedName>
        <fullName evidence="1">Uncharacterized protein</fullName>
    </submittedName>
</protein>
<gene>
    <name evidence="1" type="ORF">CROQUDRAFT_49660</name>
</gene>
<reference evidence="1" key="1">
    <citation type="submission" date="2013-11" db="EMBL/GenBank/DDBJ databases">
        <title>Genome sequence of the fusiform rust pathogen reveals effectors for host alternation and coevolution with pine.</title>
        <authorList>
            <consortium name="DOE Joint Genome Institute"/>
            <person name="Smith K."/>
            <person name="Pendleton A."/>
            <person name="Kubisiak T."/>
            <person name="Anderson C."/>
            <person name="Salamov A."/>
            <person name="Aerts A."/>
            <person name="Riley R."/>
            <person name="Clum A."/>
            <person name="Lindquist E."/>
            <person name="Ence D."/>
            <person name="Campbell M."/>
            <person name="Kronenberg Z."/>
            <person name="Feau N."/>
            <person name="Dhillon B."/>
            <person name="Hamelin R."/>
            <person name="Burleigh J."/>
            <person name="Smith J."/>
            <person name="Yandell M."/>
            <person name="Nelson C."/>
            <person name="Grigoriev I."/>
            <person name="Davis J."/>
        </authorList>
    </citation>
    <scope>NUCLEOTIDE SEQUENCE</scope>
    <source>
        <strain evidence="1">G11</strain>
    </source>
</reference>
<dbReference type="Proteomes" id="UP000886653">
    <property type="component" value="Unassembled WGS sequence"/>
</dbReference>
<sequence length="105" mass="11121">MFILPLPDYSPPLPTCDSSGGRAPTAYDCNRAIYNLGCEDGILRSPVSVTRTYGNCRIDVTCPGGPVTVSSGRLLHDVDSSKSGGYQSLSKTCLATGKVSEYVNK</sequence>
<accession>A0A9P6NAA3</accession>
<name>A0A9P6NAA3_9BASI</name>
<keyword evidence="2" id="KW-1185">Reference proteome</keyword>
<comment type="caution">
    <text evidence="1">The sequence shown here is derived from an EMBL/GenBank/DDBJ whole genome shotgun (WGS) entry which is preliminary data.</text>
</comment>
<evidence type="ECO:0000313" key="1">
    <source>
        <dbReference type="EMBL" id="KAG0142871.1"/>
    </source>
</evidence>
<dbReference type="EMBL" id="MU167335">
    <property type="protein sequence ID" value="KAG0142871.1"/>
    <property type="molecule type" value="Genomic_DNA"/>
</dbReference>
<organism evidence="1 2">
    <name type="scientific">Cronartium quercuum f. sp. fusiforme G11</name>
    <dbReference type="NCBI Taxonomy" id="708437"/>
    <lineage>
        <taxon>Eukaryota</taxon>
        <taxon>Fungi</taxon>
        <taxon>Dikarya</taxon>
        <taxon>Basidiomycota</taxon>
        <taxon>Pucciniomycotina</taxon>
        <taxon>Pucciniomycetes</taxon>
        <taxon>Pucciniales</taxon>
        <taxon>Coleosporiaceae</taxon>
        <taxon>Cronartium</taxon>
    </lineage>
</organism>
<proteinExistence type="predicted"/>
<dbReference type="AlphaFoldDB" id="A0A9P6NAA3"/>
<evidence type="ECO:0000313" key="2">
    <source>
        <dbReference type="Proteomes" id="UP000886653"/>
    </source>
</evidence>